<keyword evidence="2" id="KW-0813">Transport</keyword>
<keyword evidence="3" id="KW-0653">Protein transport</keyword>
<dbReference type="PROSITE" id="PS50196">
    <property type="entry name" value="RANBD1"/>
    <property type="match status" value="1"/>
</dbReference>
<sequence length="283" mass="31463">MASISNEPEREEESRANEDEDTGAQVAPIIKLEEVAVTTGEENEDAILDLKSKLYRFDKDGSQWKERGAGTVKFLKHKESGKIRLVMRQSKTLKICANHLVTSGMSVQEHAGNDKSCVWHARDFSDGELKDELFCIRFASVESEFESVSCVCLDLILACGSTVLIVAYFINVEGYHGCLLNGSLLKVAIQLECSLGMSWCSRRVVLETVSYCKAFMQKFKEVADSEEESKEASDTAGLLEKLTVEEKDTEEKKEEKPVEKVASAEEAEKAVEEKKTEESVPSA</sequence>
<dbReference type="SMART" id="SM00160">
    <property type="entry name" value="RanBD"/>
    <property type="match status" value="1"/>
</dbReference>
<organism evidence="8 9">
    <name type="scientific">Brassica cretica</name>
    <name type="common">Mustard</name>
    <dbReference type="NCBI Taxonomy" id="69181"/>
    <lineage>
        <taxon>Eukaryota</taxon>
        <taxon>Viridiplantae</taxon>
        <taxon>Streptophyta</taxon>
        <taxon>Embryophyta</taxon>
        <taxon>Tracheophyta</taxon>
        <taxon>Spermatophyta</taxon>
        <taxon>Magnoliopsida</taxon>
        <taxon>eudicotyledons</taxon>
        <taxon>Gunneridae</taxon>
        <taxon>Pentapetalae</taxon>
        <taxon>rosids</taxon>
        <taxon>malvids</taxon>
        <taxon>Brassicales</taxon>
        <taxon>Brassicaceae</taxon>
        <taxon>Brassiceae</taxon>
        <taxon>Brassica</taxon>
    </lineage>
</organism>
<comment type="caution">
    <text evidence="8">The sequence shown here is derived from an EMBL/GenBank/DDBJ whole genome shotgun (WGS) entry which is preliminary data.</text>
</comment>
<evidence type="ECO:0000256" key="4">
    <source>
        <dbReference type="ARBA" id="ARBA00023010"/>
    </source>
</evidence>
<evidence type="ECO:0000259" key="7">
    <source>
        <dbReference type="PROSITE" id="PS50196"/>
    </source>
</evidence>
<dbReference type="InterPro" id="IPR045256">
    <property type="entry name" value="RanBP1_RanBD"/>
</dbReference>
<dbReference type="Proteomes" id="UP000266723">
    <property type="component" value="Unassembled WGS sequence"/>
</dbReference>
<gene>
    <name evidence="8" type="ORF">DY000_02001575</name>
</gene>
<dbReference type="InterPro" id="IPR045255">
    <property type="entry name" value="RanBP1-like"/>
</dbReference>
<accession>A0ABQ7C2U7</accession>
<feature type="region of interest" description="Disordered" evidence="6">
    <location>
        <begin position="1"/>
        <end position="28"/>
    </location>
</feature>
<dbReference type="SUPFAM" id="SSF50729">
    <property type="entry name" value="PH domain-like"/>
    <property type="match status" value="1"/>
</dbReference>
<evidence type="ECO:0000313" key="8">
    <source>
        <dbReference type="EMBL" id="KAF3545643.1"/>
    </source>
</evidence>
<protein>
    <recommendedName>
        <fullName evidence="7">RanBD1 domain-containing protein</fullName>
    </recommendedName>
</protein>
<evidence type="ECO:0000256" key="1">
    <source>
        <dbReference type="ARBA" id="ARBA00004567"/>
    </source>
</evidence>
<dbReference type="InterPro" id="IPR000156">
    <property type="entry name" value="Ran_bind_dom"/>
</dbReference>
<evidence type="ECO:0000256" key="2">
    <source>
        <dbReference type="ARBA" id="ARBA00022816"/>
    </source>
</evidence>
<keyword evidence="2" id="KW-0509">mRNA transport</keyword>
<name>A0ABQ7C2U7_BRACR</name>
<dbReference type="PANTHER" id="PTHR23138">
    <property type="entry name" value="RAN BINDING PROTEIN"/>
    <property type="match status" value="1"/>
</dbReference>
<keyword evidence="9" id="KW-1185">Reference proteome</keyword>
<evidence type="ECO:0000256" key="6">
    <source>
        <dbReference type="SAM" id="MobiDB-lite"/>
    </source>
</evidence>
<keyword evidence="4" id="KW-0811">Translocation</keyword>
<dbReference type="PANTHER" id="PTHR23138:SF184">
    <property type="entry name" value="RAN-BINDING PROTEIN 1 HOMOLOG B"/>
    <property type="match status" value="1"/>
</dbReference>
<dbReference type="EMBL" id="QGKV02000832">
    <property type="protein sequence ID" value="KAF3545643.1"/>
    <property type="molecule type" value="Genomic_DNA"/>
</dbReference>
<evidence type="ECO:0000256" key="5">
    <source>
        <dbReference type="ARBA" id="ARBA00023132"/>
    </source>
</evidence>
<dbReference type="Gene3D" id="2.30.29.30">
    <property type="entry name" value="Pleckstrin-homology domain (PH domain)/Phosphotyrosine-binding domain (PTB)"/>
    <property type="match status" value="1"/>
</dbReference>
<dbReference type="CDD" id="cd13179">
    <property type="entry name" value="RanBD_RanBP1"/>
    <property type="match status" value="1"/>
</dbReference>
<feature type="region of interest" description="Disordered" evidence="6">
    <location>
        <begin position="225"/>
        <end position="283"/>
    </location>
</feature>
<evidence type="ECO:0000256" key="3">
    <source>
        <dbReference type="ARBA" id="ARBA00022927"/>
    </source>
</evidence>
<dbReference type="Pfam" id="PF00638">
    <property type="entry name" value="Ran_BP1"/>
    <property type="match status" value="1"/>
</dbReference>
<dbReference type="InterPro" id="IPR011993">
    <property type="entry name" value="PH-like_dom_sf"/>
</dbReference>
<comment type="subcellular location">
    <subcellularLocation>
        <location evidence="1">Nucleus</location>
        <location evidence="1">Nuclear pore complex</location>
    </subcellularLocation>
</comment>
<keyword evidence="5" id="KW-0539">Nucleus</keyword>
<keyword evidence="5" id="KW-0906">Nuclear pore complex</keyword>
<reference evidence="8 9" key="1">
    <citation type="journal article" date="2020" name="BMC Genomics">
        <title>Intraspecific diversification of the crop wild relative Brassica cretica Lam. using demographic model selection.</title>
        <authorList>
            <person name="Kioukis A."/>
            <person name="Michalopoulou V.A."/>
            <person name="Briers L."/>
            <person name="Pirintsos S."/>
            <person name="Studholme D.J."/>
            <person name="Pavlidis P."/>
            <person name="Sarris P.F."/>
        </authorList>
    </citation>
    <scope>NUCLEOTIDE SEQUENCE [LARGE SCALE GENOMIC DNA]</scope>
    <source>
        <strain evidence="9">cv. PFS-1207/04</strain>
    </source>
</reference>
<feature type="domain" description="RanBD1" evidence="7">
    <location>
        <begin position="25"/>
        <end position="142"/>
    </location>
</feature>
<evidence type="ECO:0000313" key="9">
    <source>
        <dbReference type="Proteomes" id="UP000266723"/>
    </source>
</evidence>
<proteinExistence type="predicted"/>
<feature type="compositionally biased region" description="Basic and acidic residues" evidence="6">
    <location>
        <begin position="242"/>
        <end position="283"/>
    </location>
</feature>